<feature type="compositionally biased region" description="Acidic residues" evidence="1">
    <location>
        <begin position="166"/>
        <end position="181"/>
    </location>
</feature>
<sequence>MTLANAKCASDTVRVLLSLPSVSEPMTHAKMFKVVLSSTDTSRPQEEMESCWIITGIRDEEKVRFVLPDPMAVATTLKHRETGQLVKTMMEDLSSGLDLDPKETYLRILSQLNEERQEVWDEDKEQYVSVLCAENVDGDELHDIPTGQDDIKWLFALSDPHTGVDDLPDDDVVEGGSDDEKDSGYGGGI</sequence>
<organism evidence="2 3">
    <name type="scientific">Tremella mesenterica</name>
    <name type="common">Jelly fungus</name>
    <dbReference type="NCBI Taxonomy" id="5217"/>
    <lineage>
        <taxon>Eukaryota</taxon>
        <taxon>Fungi</taxon>
        <taxon>Dikarya</taxon>
        <taxon>Basidiomycota</taxon>
        <taxon>Agaricomycotina</taxon>
        <taxon>Tremellomycetes</taxon>
        <taxon>Tremellales</taxon>
        <taxon>Tremellaceae</taxon>
        <taxon>Tremella</taxon>
    </lineage>
</organism>
<evidence type="ECO:0000313" key="3">
    <source>
        <dbReference type="Proteomes" id="UP000289152"/>
    </source>
</evidence>
<evidence type="ECO:0000313" key="2">
    <source>
        <dbReference type="EMBL" id="RXK37684.1"/>
    </source>
</evidence>
<gene>
    <name evidence="2" type="ORF">M231_05017</name>
</gene>
<dbReference type="Proteomes" id="UP000289152">
    <property type="component" value="Unassembled WGS sequence"/>
</dbReference>
<comment type="caution">
    <text evidence="2">The sequence shown here is derived from an EMBL/GenBank/DDBJ whole genome shotgun (WGS) entry which is preliminary data.</text>
</comment>
<dbReference type="EMBL" id="SDIL01000062">
    <property type="protein sequence ID" value="RXK37684.1"/>
    <property type="molecule type" value="Genomic_DNA"/>
</dbReference>
<dbReference type="InParanoid" id="A0A4Q1BJ31"/>
<name>A0A4Q1BJ31_TREME</name>
<proteinExistence type="predicted"/>
<dbReference type="VEuPathDB" id="FungiDB:TREMEDRAFT_59614"/>
<reference evidence="2 3" key="1">
    <citation type="submission" date="2016-06" db="EMBL/GenBank/DDBJ databases">
        <title>Evolution of pathogenesis and genome organization in the Tremellales.</title>
        <authorList>
            <person name="Cuomo C."/>
            <person name="Litvintseva A."/>
            <person name="Heitman J."/>
            <person name="Chen Y."/>
            <person name="Sun S."/>
            <person name="Springer D."/>
            <person name="Dromer F."/>
            <person name="Young S."/>
            <person name="Zeng Q."/>
            <person name="Chapman S."/>
            <person name="Gujja S."/>
            <person name="Saif S."/>
            <person name="Birren B."/>
        </authorList>
    </citation>
    <scope>NUCLEOTIDE SEQUENCE [LARGE SCALE GENOMIC DNA]</scope>
    <source>
        <strain evidence="2 3">ATCC 28783</strain>
    </source>
</reference>
<dbReference type="AlphaFoldDB" id="A0A4Q1BJ31"/>
<evidence type="ECO:0000256" key="1">
    <source>
        <dbReference type="SAM" id="MobiDB-lite"/>
    </source>
</evidence>
<keyword evidence="3" id="KW-1185">Reference proteome</keyword>
<accession>A0A4Q1BJ31</accession>
<protein>
    <submittedName>
        <fullName evidence="2">Uncharacterized protein</fullName>
    </submittedName>
</protein>
<feature type="region of interest" description="Disordered" evidence="1">
    <location>
        <begin position="164"/>
        <end position="189"/>
    </location>
</feature>